<dbReference type="EMBL" id="ML977657">
    <property type="protein sequence ID" value="KAF1994515.1"/>
    <property type="molecule type" value="Genomic_DNA"/>
</dbReference>
<dbReference type="PANTHER" id="PTHR33048:SF131">
    <property type="entry name" value="INTEGRAL MEMBRANE PROTEIN"/>
    <property type="match status" value="1"/>
</dbReference>
<feature type="region of interest" description="Disordered" evidence="15">
    <location>
        <begin position="355"/>
        <end position="423"/>
    </location>
</feature>
<comment type="similarity">
    <text evidence="4">Belongs to the RBT5 family.</text>
</comment>
<dbReference type="GO" id="GO:0046872">
    <property type="term" value="F:metal ion binding"/>
    <property type="evidence" value="ECO:0007669"/>
    <property type="project" value="UniProtKB-UniRule"/>
</dbReference>
<reference evidence="18" key="1">
    <citation type="journal article" date="2020" name="Stud. Mycol.">
        <title>101 Dothideomycetes genomes: a test case for predicting lifestyles and emergence of pathogens.</title>
        <authorList>
            <person name="Haridas S."/>
            <person name="Albert R."/>
            <person name="Binder M."/>
            <person name="Bloem J."/>
            <person name="Labutti K."/>
            <person name="Salamov A."/>
            <person name="Andreopoulos B."/>
            <person name="Baker S."/>
            <person name="Barry K."/>
            <person name="Bills G."/>
            <person name="Bluhm B."/>
            <person name="Cannon C."/>
            <person name="Castanera R."/>
            <person name="Culley D."/>
            <person name="Daum C."/>
            <person name="Ezra D."/>
            <person name="Gonzalez J."/>
            <person name="Henrissat B."/>
            <person name="Kuo A."/>
            <person name="Liang C."/>
            <person name="Lipzen A."/>
            <person name="Lutzoni F."/>
            <person name="Magnuson J."/>
            <person name="Mondo S."/>
            <person name="Nolan M."/>
            <person name="Ohm R."/>
            <person name="Pangilinan J."/>
            <person name="Park H.-J."/>
            <person name="Ramirez L."/>
            <person name="Alfaro M."/>
            <person name="Sun H."/>
            <person name="Tritt A."/>
            <person name="Yoshinaga Y."/>
            <person name="Zwiers L.-H."/>
            <person name="Turgeon B."/>
            <person name="Goodwin S."/>
            <person name="Spatafora J."/>
            <person name="Crous P."/>
            <person name="Grigoriev I."/>
        </authorList>
    </citation>
    <scope>NUCLEOTIDE SEQUENCE</scope>
    <source>
        <strain evidence="18">CBS 123094</strain>
    </source>
</reference>
<keyword evidence="12" id="KW-0449">Lipoprotein</keyword>
<evidence type="ECO:0000256" key="5">
    <source>
        <dbReference type="ARBA" id="ARBA00022525"/>
    </source>
</evidence>
<feature type="transmembrane region" description="Helical" evidence="16">
    <location>
        <begin position="242"/>
        <end position="267"/>
    </location>
</feature>
<keyword evidence="6" id="KW-0336">GPI-anchor</keyword>
<keyword evidence="5" id="KW-0964">Secreted</keyword>
<dbReference type="InterPro" id="IPR052337">
    <property type="entry name" value="SAT4-like"/>
</dbReference>
<organism evidence="18 19">
    <name type="scientific">Amniculicola lignicola CBS 123094</name>
    <dbReference type="NCBI Taxonomy" id="1392246"/>
    <lineage>
        <taxon>Eukaryota</taxon>
        <taxon>Fungi</taxon>
        <taxon>Dikarya</taxon>
        <taxon>Ascomycota</taxon>
        <taxon>Pezizomycotina</taxon>
        <taxon>Dothideomycetes</taxon>
        <taxon>Pleosporomycetidae</taxon>
        <taxon>Pleosporales</taxon>
        <taxon>Amniculicolaceae</taxon>
        <taxon>Amniculicola</taxon>
    </lineage>
</organism>
<dbReference type="Proteomes" id="UP000799779">
    <property type="component" value="Unassembled WGS sequence"/>
</dbReference>
<keyword evidence="6" id="KW-0325">Glycoprotein</keyword>
<evidence type="ECO:0000256" key="2">
    <source>
        <dbReference type="ARBA" id="ARBA00004589"/>
    </source>
</evidence>
<evidence type="ECO:0000313" key="18">
    <source>
        <dbReference type="EMBL" id="KAF1994515.1"/>
    </source>
</evidence>
<dbReference type="AlphaFoldDB" id="A0A6A5W5W0"/>
<dbReference type="PROSITE" id="PS52012">
    <property type="entry name" value="CFEM"/>
    <property type="match status" value="1"/>
</dbReference>
<evidence type="ECO:0000256" key="9">
    <source>
        <dbReference type="ARBA" id="ARBA00022989"/>
    </source>
</evidence>
<protein>
    <recommendedName>
        <fullName evidence="17">CFEM domain-containing protein</fullName>
    </recommendedName>
</protein>
<evidence type="ECO:0000256" key="7">
    <source>
        <dbReference type="ARBA" id="ARBA00022692"/>
    </source>
</evidence>
<keyword evidence="10 16" id="KW-0472">Membrane</keyword>
<dbReference type="Pfam" id="PF20684">
    <property type="entry name" value="Fung_rhodopsin"/>
    <property type="match status" value="1"/>
</dbReference>
<keyword evidence="14" id="KW-0349">Heme</keyword>
<keyword evidence="8" id="KW-0732">Signal</keyword>
<evidence type="ECO:0000259" key="17">
    <source>
        <dbReference type="PROSITE" id="PS52012"/>
    </source>
</evidence>
<keyword evidence="14" id="KW-0479">Metal-binding</keyword>
<dbReference type="InterPro" id="IPR008427">
    <property type="entry name" value="Extracellular_membr_CFEM_dom"/>
</dbReference>
<evidence type="ECO:0000256" key="15">
    <source>
        <dbReference type="SAM" id="MobiDB-lite"/>
    </source>
</evidence>
<dbReference type="Pfam" id="PF05730">
    <property type="entry name" value="CFEM"/>
    <property type="match status" value="1"/>
</dbReference>
<feature type="binding site" description="axial binding residue" evidence="14">
    <location>
        <position position="40"/>
    </location>
    <ligand>
        <name>heme</name>
        <dbReference type="ChEBI" id="CHEBI:30413"/>
    </ligand>
    <ligandPart>
        <name>Fe</name>
        <dbReference type="ChEBI" id="CHEBI:18248"/>
    </ligandPart>
</feature>
<evidence type="ECO:0000256" key="14">
    <source>
        <dbReference type="PROSITE-ProRule" id="PRU01356"/>
    </source>
</evidence>
<gene>
    <name evidence="18" type="ORF">P154DRAFT_585650</name>
</gene>
<evidence type="ECO:0000256" key="3">
    <source>
        <dbReference type="ARBA" id="ARBA00004613"/>
    </source>
</evidence>
<feature type="compositionally biased region" description="Polar residues" evidence="15">
    <location>
        <begin position="395"/>
        <end position="413"/>
    </location>
</feature>
<evidence type="ECO:0000256" key="12">
    <source>
        <dbReference type="ARBA" id="ARBA00023288"/>
    </source>
</evidence>
<accession>A0A6A5W5W0</accession>
<sequence>MLVAGVGAQQSSALTIGDIPSCGLQCILYNLPASGCQLSDTACLCHSTDFTKESSVCMLGNCTMADSLVTAKVQASICNLRDSSKTINVLLYTSIVYSITAIFVILRCWAKIASKRISPDDYLVVACLLLTAISLGCVIRMTQIGFGDQFWMLKDGQLLENLRLFYVAWTSYVAVLGLLKVALLLFYLQIFPSRGFSITAYVIMSLVIASSSTIFFLTIFACNPVKAFWDRDIKGKCMDINLIAYANSVNAIVQDVVILILPLPWVFKLNMQRWRKIAVTFMFSVGIFGTITTILRLRSLLIFHISVNPTWDYVPVTVWTELELGCIFVCLCLPSVRILLVRILPAGMLASLKSRTRSRSSRKSDKDKTHGVQNATAPAGEQRGPGAEEKKRENTGFTWLQVSQGSTGSGSNMSKRGSRTSKSRSVREIIKVWIAPWAMPSAVSQDRSHYHSRIWSLVHDIPNDGARRGGERDSDIELMCTTTDLEMGNMPKPAEPHLKDDSGHPKRMECNSCGSESDVITALPQVGFLPDRSYSYDRSTFERTRMGSVGGRERAMKGYHAV</sequence>
<evidence type="ECO:0000256" key="13">
    <source>
        <dbReference type="ARBA" id="ARBA00038359"/>
    </source>
</evidence>
<evidence type="ECO:0000313" key="19">
    <source>
        <dbReference type="Proteomes" id="UP000799779"/>
    </source>
</evidence>
<comment type="subcellular location">
    <subcellularLocation>
        <location evidence="2">Membrane</location>
        <topology evidence="2">Lipid-anchor</topology>
        <topology evidence="2">GPI-anchor</topology>
    </subcellularLocation>
    <subcellularLocation>
        <location evidence="1">Membrane</location>
        <topology evidence="1">Multi-pass membrane protein</topology>
    </subcellularLocation>
    <subcellularLocation>
        <location evidence="3">Secreted</location>
    </subcellularLocation>
</comment>
<proteinExistence type="inferred from homology"/>
<feature type="transmembrane region" description="Helical" evidence="16">
    <location>
        <begin position="89"/>
        <end position="110"/>
    </location>
</feature>
<evidence type="ECO:0000256" key="8">
    <source>
        <dbReference type="ARBA" id="ARBA00022729"/>
    </source>
</evidence>
<evidence type="ECO:0000256" key="16">
    <source>
        <dbReference type="SAM" id="Phobius"/>
    </source>
</evidence>
<feature type="transmembrane region" description="Helical" evidence="16">
    <location>
        <begin position="279"/>
        <end position="305"/>
    </location>
</feature>
<feature type="disulfide bond" evidence="14">
    <location>
        <begin position="22"/>
        <end position="62"/>
    </location>
</feature>
<feature type="transmembrane region" description="Helical" evidence="16">
    <location>
        <begin position="200"/>
        <end position="222"/>
    </location>
</feature>
<dbReference type="GO" id="GO:0098552">
    <property type="term" value="C:side of membrane"/>
    <property type="evidence" value="ECO:0007669"/>
    <property type="project" value="UniProtKB-KW"/>
</dbReference>
<feature type="disulfide bond" evidence="14">
    <location>
        <begin position="26"/>
        <end position="57"/>
    </location>
</feature>
<dbReference type="GO" id="GO:0005576">
    <property type="term" value="C:extracellular region"/>
    <property type="evidence" value="ECO:0007669"/>
    <property type="project" value="UniProtKB-SubCell"/>
</dbReference>
<evidence type="ECO:0000256" key="4">
    <source>
        <dbReference type="ARBA" id="ARBA00010031"/>
    </source>
</evidence>
<evidence type="ECO:0000256" key="6">
    <source>
        <dbReference type="ARBA" id="ARBA00022622"/>
    </source>
</evidence>
<dbReference type="PANTHER" id="PTHR33048">
    <property type="entry name" value="PTH11-LIKE INTEGRAL MEMBRANE PROTEIN (AFU_ORTHOLOGUE AFUA_5G11245)"/>
    <property type="match status" value="1"/>
</dbReference>
<evidence type="ECO:0000256" key="1">
    <source>
        <dbReference type="ARBA" id="ARBA00004141"/>
    </source>
</evidence>
<keyword evidence="7 16" id="KW-0812">Transmembrane</keyword>
<evidence type="ECO:0000256" key="11">
    <source>
        <dbReference type="ARBA" id="ARBA00023157"/>
    </source>
</evidence>
<keyword evidence="11 14" id="KW-1015">Disulfide bond</keyword>
<keyword evidence="19" id="KW-1185">Reference proteome</keyword>
<comment type="similarity">
    <text evidence="13">Belongs to the SAT4 family.</text>
</comment>
<feature type="transmembrane region" description="Helical" evidence="16">
    <location>
        <begin position="122"/>
        <end position="146"/>
    </location>
</feature>
<dbReference type="OrthoDB" id="408702at2759"/>
<keyword evidence="9 16" id="KW-1133">Transmembrane helix</keyword>
<feature type="domain" description="CFEM" evidence="17">
    <location>
        <begin position="1"/>
        <end position="102"/>
    </location>
</feature>
<feature type="transmembrane region" description="Helical" evidence="16">
    <location>
        <begin position="166"/>
        <end position="188"/>
    </location>
</feature>
<dbReference type="InterPro" id="IPR049326">
    <property type="entry name" value="Rhodopsin_dom_fungi"/>
</dbReference>
<feature type="disulfide bond" evidence="14">
    <location>
        <begin position="36"/>
        <end position="43"/>
    </location>
</feature>
<feature type="disulfide bond" evidence="14">
    <location>
        <begin position="45"/>
        <end position="78"/>
    </location>
</feature>
<evidence type="ECO:0000256" key="10">
    <source>
        <dbReference type="ARBA" id="ARBA00023136"/>
    </source>
</evidence>
<name>A0A6A5W5W0_9PLEO</name>
<keyword evidence="14" id="KW-0408">Iron</keyword>